<reference evidence="2 3" key="1">
    <citation type="submission" date="2019-04" db="EMBL/GenBank/DDBJ databases">
        <title>Trinickia sp. 7GSK02, isolated from subtropical forest soil.</title>
        <authorList>
            <person name="Gao Z.-H."/>
            <person name="Qiu L.-H."/>
        </authorList>
    </citation>
    <scope>NUCLEOTIDE SEQUENCE [LARGE SCALE GENOMIC DNA]</scope>
    <source>
        <strain evidence="2 3">7GSK02</strain>
    </source>
</reference>
<dbReference type="EMBL" id="SWJE01000008">
    <property type="protein sequence ID" value="TKC88053.1"/>
    <property type="molecule type" value="Genomic_DNA"/>
</dbReference>
<dbReference type="Proteomes" id="UP000305539">
    <property type="component" value="Unassembled WGS sequence"/>
</dbReference>
<dbReference type="AlphaFoldDB" id="A0A4U1I456"/>
<feature type="domain" description="ER-bound oxygenase mpaB/mpaB'/Rubber oxygenase catalytic" evidence="1">
    <location>
        <begin position="103"/>
        <end position="307"/>
    </location>
</feature>
<protein>
    <submittedName>
        <fullName evidence="2">DUF2236 domain-containing protein</fullName>
    </submittedName>
</protein>
<dbReference type="OrthoDB" id="6072815at2"/>
<evidence type="ECO:0000259" key="1">
    <source>
        <dbReference type="Pfam" id="PF09995"/>
    </source>
</evidence>
<dbReference type="PANTHER" id="PTHR37539:SF1">
    <property type="entry name" value="ER-BOUND OXYGENASE MPAB_MPAB'_RUBBER OXYGENASE CATALYTIC DOMAIN-CONTAINING PROTEIN"/>
    <property type="match status" value="1"/>
</dbReference>
<accession>A0A4U1I456</accession>
<evidence type="ECO:0000313" key="3">
    <source>
        <dbReference type="Proteomes" id="UP000305539"/>
    </source>
</evidence>
<organism evidence="2 3">
    <name type="scientific">Trinickia terrae</name>
    <dbReference type="NCBI Taxonomy" id="2571161"/>
    <lineage>
        <taxon>Bacteria</taxon>
        <taxon>Pseudomonadati</taxon>
        <taxon>Pseudomonadota</taxon>
        <taxon>Betaproteobacteria</taxon>
        <taxon>Burkholderiales</taxon>
        <taxon>Burkholderiaceae</taxon>
        <taxon>Trinickia</taxon>
    </lineage>
</organism>
<sequence>MSMWMGDPLCDAALLKMADRGENPHAVIEAIISRGISAVPNPSEELRQIWQQISIPPDWVDWERIERGARLYRRYGVQGFTFQGIGTLDTYRFDSIAKTLMSTGQYTDDTAFNRFLLTCNFWMEVSEPGGMRLFAPGWQVAVRVRLLHTLIRRAVIASGKWDVEKLGMPINQAGLHGAPIVSSIMLSQYLKILGYRPTDQEISDVTHLWRYIAYIMGCTTEFFPDSVEEGIQVLFDAFNAEYQTESQESIRLCQSFIAAFKPRPDSGRRQRLKDWWHYKSIVGQSLLFVTPDTIRVARLPKPLFWGVLFLLLHFPRNLLQETLRHKLPWYADRLDEKKRNERRSWLNKFLKAADLEYRPKPKY</sequence>
<name>A0A4U1I456_9BURK</name>
<comment type="caution">
    <text evidence="2">The sequence shown here is derived from an EMBL/GenBank/DDBJ whole genome shotgun (WGS) entry which is preliminary data.</text>
</comment>
<dbReference type="PANTHER" id="PTHR37539">
    <property type="entry name" value="SECRETED PROTEIN-RELATED"/>
    <property type="match status" value="1"/>
</dbReference>
<evidence type="ECO:0000313" key="2">
    <source>
        <dbReference type="EMBL" id="TKC88053.1"/>
    </source>
</evidence>
<dbReference type="InterPro" id="IPR018713">
    <property type="entry name" value="MPAB/Lcp_cat_dom"/>
</dbReference>
<dbReference type="Pfam" id="PF09995">
    <property type="entry name" value="MPAB_Lcp_cat"/>
    <property type="match status" value="1"/>
</dbReference>
<keyword evidence="3" id="KW-1185">Reference proteome</keyword>
<gene>
    <name evidence="2" type="ORF">FAZ69_15210</name>
</gene>
<dbReference type="GO" id="GO:0016491">
    <property type="term" value="F:oxidoreductase activity"/>
    <property type="evidence" value="ECO:0007669"/>
    <property type="project" value="InterPro"/>
</dbReference>
<dbReference type="InterPro" id="IPR037473">
    <property type="entry name" value="Lcp-like"/>
</dbReference>
<proteinExistence type="predicted"/>